<dbReference type="Pfam" id="PF10058">
    <property type="entry name" value="Zn_ribbon_10"/>
    <property type="match status" value="1"/>
</dbReference>
<keyword evidence="4" id="KW-1185">Reference proteome</keyword>
<accession>A0A5J5AQ99</accession>
<protein>
    <recommendedName>
        <fullName evidence="2">Lunapark zinc ribbon domain-containing protein</fullName>
    </recommendedName>
</protein>
<evidence type="ECO:0000313" key="4">
    <source>
        <dbReference type="Proteomes" id="UP000325577"/>
    </source>
</evidence>
<keyword evidence="1" id="KW-0812">Transmembrane</keyword>
<reference evidence="3 4" key="1">
    <citation type="submission" date="2019-09" db="EMBL/GenBank/DDBJ databases">
        <title>A chromosome-level genome assembly of the Chinese tupelo Nyssa sinensis.</title>
        <authorList>
            <person name="Yang X."/>
            <person name="Kang M."/>
            <person name="Yang Y."/>
            <person name="Xiong H."/>
            <person name="Wang M."/>
            <person name="Zhang Z."/>
            <person name="Wang Z."/>
            <person name="Wu H."/>
            <person name="Ma T."/>
            <person name="Liu J."/>
            <person name="Xi Z."/>
        </authorList>
    </citation>
    <scope>NUCLEOTIDE SEQUENCE [LARGE SCALE GENOMIC DNA]</scope>
    <source>
        <strain evidence="3">J267</strain>
        <tissue evidence="3">Leaf</tissue>
    </source>
</reference>
<sequence>MWNGLFRIHGNDFEKRLQHISKEEATVLARMKKRSVSWRRMTRHLIIFSVIFEVVAVGYAIMTTRSLDLDWKTRASRVLPMFLLPGLSIITYSALLRFTRMCDHKDQKSLERLRAERQANIDELKEKTNYYTTQQLIQQYDPDPAAKAAAATVLASKLGADSGLKVYVGDEPKLNAPTGKSNDVEFVQSGGLRNRKQLHTKSNSTERTLLHHSGSTTQDGGWIARIAAVLVGEDPTQSYALICGNCHMHNGLARKEDFPYITYYCPHCNALNRSKNLEERVSGPGSPDMSASTSVDDVNTISNASGSMIDKKPASSSIVTATAAGNASGSMIGKIPASSSIVEATAAVETMEQSERIVSGDPVS</sequence>
<dbReference type="Proteomes" id="UP000325577">
    <property type="component" value="Linkage Group LG19"/>
</dbReference>
<dbReference type="EMBL" id="CM018042">
    <property type="protein sequence ID" value="KAA8533183.1"/>
    <property type="molecule type" value="Genomic_DNA"/>
</dbReference>
<dbReference type="PANTHER" id="PTHR22166:SF12">
    <property type="entry name" value="ENDOPLASMIC RETICULUM JUNCTION FORMATION PROTEIN LUNAPARK"/>
    <property type="match status" value="1"/>
</dbReference>
<evidence type="ECO:0000256" key="1">
    <source>
        <dbReference type="SAM" id="Phobius"/>
    </source>
</evidence>
<evidence type="ECO:0000313" key="3">
    <source>
        <dbReference type="EMBL" id="KAA8533183.1"/>
    </source>
</evidence>
<feature type="domain" description="Lunapark zinc ribbon" evidence="2">
    <location>
        <begin position="222"/>
        <end position="272"/>
    </location>
</feature>
<dbReference type="InterPro" id="IPR019273">
    <property type="entry name" value="Lunapark_Znf"/>
</dbReference>
<feature type="transmembrane region" description="Helical" evidence="1">
    <location>
        <begin position="41"/>
        <end position="62"/>
    </location>
</feature>
<organism evidence="3 4">
    <name type="scientific">Nyssa sinensis</name>
    <dbReference type="NCBI Taxonomy" id="561372"/>
    <lineage>
        <taxon>Eukaryota</taxon>
        <taxon>Viridiplantae</taxon>
        <taxon>Streptophyta</taxon>
        <taxon>Embryophyta</taxon>
        <taxon>Tracheophyta</taxon>
        <taxon>Spermatophyta</taxon>
        <taxon>Magnoliopsida</taxon>
        <taxon>eudicotyledons</taxon>
        <taxon>Gunneridae</taxon>
        <taxon>Pentapetalae</taxon>
        <taxon>asterids</taxon>
        <taxon>Cornales</taxon>
        <taxon>Nyssaceae</taxon>
        <taxon>Nyssa</taxon>
    </lineage>
</organism>
<proteinExistence type="predicted"/>
<dbReference type="GO" id="GO:0071786">
    <property type="term" value="P:endoplasmic reticulum tubular network organization"/>
    <property type="evidence" value="ECO:0007669"/>
    <property type="project" value="InterPro"/>
</dbReference>
<evidence type="ECO:0000259" key="2">
    <source>
        <dbReference type="Pfam" id="PF10058"/>
    </source>
</evidence>
<gene>
    <name evidence="3" type="ORF">F0562_033284</name>
</gene>
<dbReference type="GO" id="GO:0071782">
    <property type="term" value="C:endoplasmic reticulum tubular network"/>
    <property type="evidence" value="ECO:0007669"/>
    <property type="project" value="TreeGrafter"/>
</dbReference>
<dbReference type="AlphaFoldDB" id="A0A5J5AQ99"/>
<keyword evidence="1" id="KW-1133">Transmembrane helix</keyword>
<name>A0A5J5AQ99_9ASTE</name>
<dbReference type="InterPro" id="IPR040115">
    <property type="entry name" value="Lnp"/>
</dbReference>
<dbReference type="OrthoDB" id="1725934at2759"/>
<dbReference type="PANTHER" id="PTHR22166">
    <property type="entry name" value="ENDOPLASMIC RETICULUM JUNCTION FORMATION PROTEIN LUNAPARK"/>
    <property type="match status" value="1"/>
</dbReference>
<keyword evidence="1" id="KW-0472">Membrane</keyword>
<feature type="transmembrane region" description="Helical" evidence="1">
    <location>
        <begin position="82"/>
        <end position="99"/>
    </location>
</feature>